<evidence type="ECO:0000313" key="10">
    <source>
        <dbReference type="EMBL" id="RII00417.1"/>
    </source>
</evidence>
<evidence type="ECO:0000259" key="9">
    <source>
        <dbReference type="Pfam" id="PF01259"/>
    </source>
</evidence>
<keyword evidence="4 8" id="KW-0547">Nucleotide-binding</keyword>
<dbReference type="EMBL" id="NDHY01000004">
    <property type="protein sequence ID" value="RII00417.1"/>
    <property type="molecule type" value="Genomic_DNA"/>
</dbReference>
<name>A0A399FWL5_UNCN2</name>
<dbReference type="InterPro" id="IPR018236">
    <property type="entry name" value="SAICAR_synthetase_CS"/>
</dbReference>
<comment type="caution">
    <text evidence="10">The sequence shown here is derived from an EMBL/GenBank/DDBJ whole genome shotgun (WGS) entry which is preliminary data.</text>
</comment>
<reference evidence="10 11" key="1">
    <citation type="submission" date="2018-08" db="EMBL/GenBank/DDBJ databases">
        <title>Draft genome of candidate division NPL-UPA2 bacterium Unc8 that adapted to ultra-basic serpentinizing groundwater.</title>
        <authorList>
            <person name="Ishii S."/>
            <person name="Suzuki S."/>
            <person name="Nealson K.H."/>
        </authorList>
    </citation>
    <scope>NUCLEOTIDE SEQUENCE [LARGE SCALE GENOMIC DNA]</scope>
    <source>
        <strain evidence="10">Unc8</strain>
    </source>
</reference>
<dbReference type="AlphaFoldDB" id="A0A399FWL5"/>
<gene>
    <name evidence="8" type="primary">purC</name>
    <name evidence="10" type="ORF">B9J77_02740</name>
</gene>
<dbReference type="SUPFAM" id="SSF56104">
    <property type="entry name" value="SAICAR synthase-like"/>
    <property type="match status" value="1"/>
</dbReference>
<accession>A0A399FWL5</accession>
<dbReference type="GO" id="GO:0006189">
    <property type="term" value="P:'de novo' IMP biosynthetic process"/>
    <property type="evidence" value="ECO:0007669"/>
    <property type="project" value="UniProtKB-UniRule"/>
</dbReference>
<dbReference type="Gene3D" id="3.30.200.20">
    <property type="entry name" value="Phosphorylase Kinase, domain 1"/>
    <property type="match status" value="1"/>
</dbReference>
<evidence type="ECO:0000256" key="4">
    <source>
        <dbReference type="ARBA" id="ARBA00022741"/>
    </source>
</evidence>
<evidence type="ECO:0000256" key="5">
    <source>
        <dbReference type="ARBA" id="ARBA00022755"/>
    </source>
</evidence>
<dbReference type="PROSITE" id="PS01057">
    <property type="entry name" value="SAICAR_SYNTHETASE_1"/>
    <property type="match status" value="1"/>
</dbReference>
<organism evidence="10 11">
    <name type="scientific">candidate division NPL-UPA2 bacterium Unc8</name>
    <dbReference type="NCBI Taxonomy" id="1980939"/>
    <lineage>
        <taxon>Bacteria</taxon>
    </lineage>
</organism>
<dbReference type="InterPro" id="IPR028923">
    <property type="entry name" value="SAICAR_synt/ADE2_N"/>
</dbReference>
<dbReference type="PANTHER" id="PTHR43700:SF1">
    <property type="entry name" value="PHOSPHORIBOSYLAMINOIMIDAZOLE-SUCCINOCARBOXAMIDE SYNTHASE"/>
    <property type="match status" value="1"/>
</dbReference>
<dbReference type="Proteomes" id="UP000266287">
    <property type="component" value="Unassembled WGS sequence"/>
</dbReference>
<evidence type="ECO:0000256" key="1">
    <source>
        <dbReference type="ARBA" id="ARBA00004672"/>
    </source>
</evidence>
<comment type="catalytic activity">
    <reaction evidence="7 8">
        <text>5-amino-1-(5-phospho-D-ribosyl)imidazole-4-carboxylate + L-aspartate + ATP = (2S)-2-[5-amino-1-(5-phospho-beta-D-ribosyl)imidazole-4-carboxamido]succinate + ADP + phosphate + 2 H(+)</text>
        <dbReference type="Rhea" id="RHEA:22628"/>
        <dbReference type="ChEBI" id="CHEBI:15378"/>
        <dbReference type="ChEBI" id="CHEBI:29991"/>
        <dbReference type="ChEBI" id="CHEBI:30616"/>
        <dbReference type="ChEBI" id="CHEBI:43474"/>
        <dbReference type="ChEBI" id="CHEBI:58443"/>
        <dbReference type="ChEBI" id="CHEBI:77657"/>
        <dbReference type="ChEBI" id="CHEBI:456216"/>
        <dbReference type="EC" id="6.3.2.6"/>
    </reaction>
</comment>
<dbReference type="InterPro" id="IPR001636">
    <property type="entry name" value="SAICAR_synth"/>
</dbReference>
<keyword evidence="3 8" id="KW-0436">Ligase</keyword>
<comment type="similarity">
    <text evidence="2 8">Belongs to the SAICAR synthetase family.</text>
</comment>
<dbReference type="PROSITE" id="PS01058">
    <property type="entry name" value="SAICAR_SYNTHETASE_2"/>
    <property type="match status" value="1"/>
</dbReference>
<dbReference type="NCBIfam" id="NF010568">
    <property type="entry name" value="PRK13961.1"/>
    <property type="match status" value="1"/>
</dbReference>
<proteinExistence type="inferred from homology"/>
<evidence type="ECO:0000256" key="8">
    <source>
        <dbReference type="HAMAP-Rule" id="MF_00137"/>
    </source>
</evidence>
<dbReference type="GO" id="GO:0005737">
    <property type="term" value="C:cytoplasm"/>
    <property type="evidence" value="ECO:0007669"/>
    <property type="project" value="TreeGrafter"/>
</dbReference>
<evidence type="ECO:0000256" key="2">
    <source>
        <dbReference type="ARBA" id="ARBA00010190"/>
    </source>
</evidence>
<dbReference type="GO" id="GO:0005524">
    <property type="term" value="F:ATP binding"/>
    <property type="evidence" value="ECO:0007669"/>
    <property type="project" value="UniProtKB-KW"/>
</dbReference>
<feature type="domain" description="SAICAR synthetase/ADE2 N-terminal" evidence="9">
    <location>
        <begin position="21"/>
        <end position="279"/>
    </location>
</feature>
<evidence type="ECO:0000313" key="11">
    <source>
        <dbReference type="Proteomes" id="UP000266287"/>
    </source>
</evidence>
<evidence type="ECO:0000256" key="7">
    <source>
        <dbReference type="ARBA" id="ARBA00048475"/>
    </source>
</evidence>
<dbReference type="EC" id="6.3.2.6" evidence="8"/>
<dbReference type="PANTHER" id="PTHR43700">
    <property type="entry name" value="PHOSPHORIBOSYLAMINOIMIDAZOLE-SUCCINOCARBOXAMIDE SYNTHASE"/>
    <property type="match status" value="1"/>
</dbReference>
<dbReference type="HAMAP" id="MF_00137">
    <property type="entry name" value="SAICAR_synth"/>
    <property type="match status" value="1"/>
</dbReference>
<evidence type="ECO:0000256" key="6">
    <source>
        <dbReference type="ARBA" id="ARBA00022840"/>
    </source>
</evidence>
<dbReference type="Pfam" id="PF01259">
    <property type="entry name" value="SAICAR_synt"/>
    <property type="match status" value="1"/>
</dbReference>
<dbReference type="GO" id="GO:0004639">
    <property type="term" value="F:phosphoribosylaminoimidazolesuccinocarboxamide synthase activity"/>
    <property type="evidence" value="ECO:0007669"/>
    <property type="project" value="UniProtKB-UniRule"/>
</dbReference>
<keyword evidence="6 8" id="KW-0067">ATP-binding</keyword>
<evidence type="ECO:0000256" key="3">
    <source>
        <dbReference type="ARBA" id="ARBA00022598"/>
    </source>
</evidence>
<comment type="pathway">
    <text evidence="1 8">Purine metabolism; IMP biosynthesis via de novo pathway; 5-amino-1-(5-phospho-D-ribosyl)imidazole-4-carboxamide from 5-amino-1-(5-phospho-D-ribosyl)imidazole-4-carboxylate: step 1/2.</text>
</comment>
<dbReference type="NCBIfam" id="TIGR00081">
    <property type="entry name" value="purC"/>
    <property type="match status" value="1"/>
</dbReference>
<keyword evidence="5 8" id="KW-0658">Purine biosynthesis</keyword>
<protein>
    <recommendedName>
        <fullName evidence="8">Phosphoribosylaminoimidazole-succinocarboxamide synthase</fullName>
        <ecNumber evidence="8">6.3.2.6</ecNumber>
    </recommendedName>
    <alternativeName>
        <fullName evidence="8">SAICAR synthetase</fullName>
    </alternativeName>
</protein>
<dbReference type="CDD" id="cd01414">
    <property type="entry name" value="SAICAR_synt_Sc"/>
    <property type="match status" value="1"/>
</dbReference>
<dbReference type="Gene3D" id="3.30.470.20">
    <property type="entry name" value="ATP-grasp fold, B domain"/>
    <property type="match status" value="1"/>
</dbReference>
<dbReference type="UniPathway" id="UPA00074">
    <property type="reaction ID" value="UER00131"/>
</dbReference>
<sequence>MTGVKKNTVLLTLRLPDIKMLKQGKVRDIYDLGNKLLIVATDRISAFDVVLPDGIPDKGKVLTGLSVFWFGLTKEIISNHLITAESALFPERLQEHAEVLNGRVMLVQKADVIPIECVVRGYLAGSAWKEYQETGSVCGVKLPYGLLRGAPIPEPIFTPATKATWGHDINISEKEAGELVGHKLIQELKAKSLKIYSMASRYAEHRGIIIADTKLEFGRIDNKTILIDELLTPDSSRFWPYEDLFPKLPDEALSQADRTQRSFDKQFVRDYLEMVNWDKAPPPPHLPPEIIAKTSEKYHEAYLRLTGRRCN</sequence>